<dbReference type="InterPro" id="IPR019775">
    <property type="entry name" value="WD40_repeat_CS"/>
</dbReference>
<dbReference type="Pfam" id="PF00069">
    <property type="entry name" value="Pkinase"/>
    <property type="match status" value="1"/>
</dbReference>
<keyword evidence="4" id="KW-0067">ATP-binding</keyword>
<dbReference type="PROSITE" id="PS00107">
    <property type="entry name" value="PROTEIN_KINASE_ATP"/>
    <property type="match status" value="1"/>
</dbReference>
<organism evidence="7 8">
    <name type="scientific">Oscillochloris trichoides DG-6</name>
    <dbReference type="NCBI Taxonomy" id="765420"/>
    <lineage>
        <taxon>Bacteria</taxon>
        <taxon>Bacillati</taxon>
        <taxon>Chloroflexota</taxon>
        <taxon>Chloroflexia</taxon>
        <taxon>Chloroflexales</taxon>
        <taxon>Chloroflexineae</taxon>
        <taxon>Oscillochloridaceae</taxon>
        <taxon>Oscillochloris</taxon>
    </lineage>
</organism>
<dbReference type="GO" id="GO:0004674">
    <property type="term" value="F:protein serine/threonine kinase activity"/>
    <property type="evidence" value="ECO:0007669"/>
    <property type="project" value="UniProtKB-KW"/>
</dbReference>
<evidence type="ECO:0000256" key="4">
    <source>
        <dbReference type="PROSITE-ProRule" id="PRU10141"/>
    </source>
</evidence>
<dbReference type="InterPro" id="IPR036322">
    <property type="entry name" value="WD40_repeat_dom_sf"/>
</dbReference>
<dbReference type="CDD" id="cd14014">
    <property type="entry name" value="STKc_PknB_like"/>
    <property type="match status" value="1"/>
</dbReference>
<dbReference type="PROSITE" id="PS50082">
    <property type="entry name" value="WD_REPEATS_2"/>
    <property type="match status" value="7"/>
</dbReference>
<proteinExistence type="predicted"/>
<keyword evidence="4" id="KW-0547">Nucleotide-binding</keyword>
<feature type="region of interest" description="Disordered" evidence="5">
    <location>
        <begin position="201"/>
        <end position="223"/>
    </location>
</feature>
<sequence>MLICQDTRSGRRCTTENRNTAQFCRRCGANLRSALRLQDAEAQVGRYQIVRTLGHGGFGAVYQAEDGAEPGRMVAIKETFDPGSIRSFQGEFAILSALRHPNLPRYFEMFEEDGNGYLVMELVPGQSLQDVLEKQQGPLLESQVLGFALQLCDVLSYLHSQHPPIIHRDIKPANIRLTPEGLIKLVDFGLLKQGLDATENSRRGLTPTYAPLEQWGSSDQHTDPRSDIYSVGATLYHLLTGEAPLTSAERASSSSDPLLRPRKRNSSLSHHVADAVTQAVALTQEQRFSDAGELKRALMGMGQVAVSVRTQGAIEAHKGGSLTLAFNPEGDRLISGGADGTVRLWNISDGSQIAELSGHSERVLGVAFSPDGRLLASGGADKTVRLWSVSDRAEIACLDAHSGAVASVAFSPDSSLLASGGADKTVRLWQTSDSSLVRAIRGQMGNVNGLAFSPDGEVIASVITLDSSVRIWRVADGRLRQTLREQLRGKAVFAYIEATLLGAAVAFSPDGDLIVSGGTMDSTIRLWNMNDGSLRLIFEGHSGPITSVAYSPDGRTVASGSADTTVRLWSVADGRMLHTLEGHSAAVTGIAYSPDRQTLASTSLDGTIRVWRI</sequence>
<evidence type="ECO:0000256" key="3">
    <source>
        <dbReference type="PROSITE-ProRule" id="PRU00221"/>
    </source>
</evidence>
<dbReference type="InterPro" id="IPR015943">
    <property type="entry name" value="WD40/YVTN_repeat-like_dom_sf"/>
</dbReference>
<evidence type="ECO:0000259" key="6">
    <source>
        <dbReference type="PROSITE" id="PS50011"/>
    </source>
</evidence>
<dbReference type="PRINTS" id="PR00320">
    <property type="entry name" value="GPROTEINBRPT"/>
</dbReference>
<keyword evidence="1 3" id="KW-0853">WD repeat</keyword>
<evidence type="ECO:0000256" key="5">
    <source>
        <dbReference type="SAM" id="MobiDB-lite"/>
    </source>
</evidence>
<accession>E1IFS9</accession>
<feature type="repeat" description="WD" evidence="3">
    <location>
        <begin position="538"/>
        <end position="579"/>
    </location>
</feature>
<keyword evidence="7" id="KW-0808">Transferase</keyword>
<dbReference type="PANTHER" id="PTHR22847">
    <property type="entry name" value="WD40 REPEAT PROTEIN"/>
    <property type="match status" value="1"/>
</dbReference>
<evidence type="ECO:0000256" key="1">
    <source>
        <dbReference type="ARBA" id="ARBA00022574"/>
    </source>
</evidence>
<dbReference type="InterPro" id="IPR011009">
    <property type="entry name" value="Kinase-like_dom_sf"/>
</dbReference>
<dbReference type="eggNOG" id="COG2319">
    <property type="taxonomic scope" value="Bacteria"/>
</dbReference>
<dbReference type="PROSITE" id="PS50294">
    <property type="entry name" value="WD_REPEATS_REGION"/>
    <property type="match status" value="5"/>
</dbReference>
<feature type="repeat" description="WD" evidence="3">
    <location>
        <begin position="356"/>
        <end position="397"/>
    </location>
</feature>
<feature type="domain" description="Protein kinase" evidence="6">
    <location>
        <begin position="47"/>
        <end position="299"/>
    </location>
</feature>
<dbReference type="GO" id="GO:0005524">
    <property type="term" value="F:ATP binding"/>
    <property type="evidence" value="ECO:0007669"/>
    <property type="project" value="UniProtKB-UniRule"/>
</dbReference>
<protein>
    <submittedName>
        <fullName evidence="7">Serine/Threonine protein kinase with WD40 repeats</fullName>
    </submittedName>
</protein>
<dbReference type="EMBL" id="ADVR01000094">
    <property type="protein sequence ID" value="EFO79970.1"/>
    <property type="molecule type" value="Genomic_DNA"/>
</dbReference>
<feature type="region of interest" description="Disordered" evidence="5">
    <location>
        <begin position="246"/>
        <end position="266"/>
    </location>
</feature>
<evidence type="ECO:0000256" key="2">
    <source>
        <dbReference type="ARBA" id="ARBA00022737"/>
    </source>
</evidence>
<feature type="repeat" description="WD" evidence="3">
    <location>
        <begin position="440"/>
        <end position="482"/>
    </location>
</feature>
<dbReference type="InterPro" id="IPR001680">
    <property type="entry name" value="WD40_rpt"/>
</dbReference>
<dbReference type="AlphaFoldDB" id="E1IFS9"/>
<dbReference type="STRING" id="765420.OSCT_2180"/>
<feature type="repeat" description="WD" evidence="3">
    <location>
        <begin position="398"/>
        <end position="439"/>
    </location>
</feature>
<feature type="repeat" description="WD" evidence="3">
    <location>
        <begin position="580"/>
        <end position="613"/>
    </location>
</feature>
<evidence type="ECO:0000313" key="8">
    <source>
        <dbReference type="Proteomes" id="UP000054010"/>
    </source>
</evidence>
<dbReference type="SUPFAM" id="SSF56112">
    <property type="entry name" value="Protein kinase-like (PK-like)"/>
    <property type="match status" value="1"/>
</dbReference>
<dbReference type="OrthoDB" id="5632033at2"/>
<keyword evidence="7" id="KW-0723">Serine/threonine-protein kinase</keyword>
<feature type="repeat" description="WD" evidence="3">
    <location>
        <begin position="314"/>
        <end position="355"/>
    </location>
</feature>
<keyword evidence="8" id="KW-1185">Reference proteome</keyword>
<dbReference type="PANTHER" id="PTHR22847:SF637">
    <property type="entry name" value="WD REPEAT DOMAIN 5B"/>
    <property type="match status" value="1"/>
</dbReference>
<dbReference type="Gene3D" id="2.130.10.10">
    <property type="entry name" value="YVTN repeat-like/Quinoprotein amine dehydrogenase"/>
    <property type="match status" value="2"/>
</dbReference>
<dbReference type="Pfam" id="PF00400">
    <property type="entry name" value="WD40"/>
    <property type="match status" value="7"/>
</dbReference>
<dbReference type="SUPFAM" id="SSF50978">
    <property type="entry name" value="WD40 repeat-like"/>
    <property type="match status" value="1"/>
</dbReference>
<feature type="repeat" description="WD" evidence="3">
    <location>
        <begin position="504"/>
        <end position="537"/>
    </location>
</feature>
<dbReference type="SMART" id="SM00320">
    <property type="entry name" value="WD40"/>
    <property type="match status" value="7"/>
</dbReference>
<evidence type="ECO:0000313" key="7">
    <source>
        <dbReference type="EMBL" id="EFO79970.1"/>
    </source>
</evidence>
<gene>
    <name evidence="7" type="ORF">OSCT_2180</name>
</gene>
<dbReference type="eggNOG" id="COG0515">
    <property type="taxonomic scope" value="Bacteria"/>
</dbReference>
<dbReference type="PROSITE" id="PS50011">
    <property type="entry name" value="PROTEIN_KINASE_DOM"/>
    <property type="match status" value="1"/>
</dbReference>
<comment type="caution">
    <text evidence="7">The sequence shown here is derived from an EMBL/GenBank/DDBJ whole genome shotgun (WGS) entry which is preliminary data.</text>
</comment>
<dbReference type="Gene3D" id="1.10.510.10">
    <property type="entry name" value="Transferase(Phosphotransferase) domain 1"/>
    <property type="match status" value="1"/>
</dbReference>
<name>E1IFS9_9CHLR</name>
<dbReference type="CDD" id="cd00200">
    <property type="entry name" value="WD40"/>
    <property type="match status" value="1"/>
</dbReference>
<reference evidence="7 8" key="1">
    <citation type="journal article" date="2011" name="J. Bacteriol.">
        <title>Draft genome sequence of the anoxygenic filamentous phototrophic bacterium Oscillochloris trichoides subsp. DG-6.</title>
        <authorList>
            <person name="Kuznetsov B.B."/>
            <person name="Ivanovsky R.N."/>
            <person name="Keppen O.I."/>
            <person name="Sukhacheva M.V."/>
            <person name="Bumazhkin B.K."/>
            <person name="Patutina E.O."/>
            <person name="Beletsky A.V."/>
            <person name="Mardanov A.V."/>
            <person name="Baslerov R.V."/>
            <person name="Panteleeva A.N."/>
            <person name="Kolganova T.V."/>
            <person name="Ravin N.V."/>
            <person name="Skryabin K.G."/>
        </authorList>
    </citation>
    <scope>NUCLEOTIDE SEQUENCE [LARGE SCALE GENOMIC DNA]</scope>
    <source>
        <strain evidence="7 8">DG-6</strain>
    </source>
</reference>
<keyword evidence="2" id="KW-0677">Repeat</keyword>
<dbReference type="InterPro" id="IPR000719">
    <property type="entry name" value="Prot_kinase_dom"/>
</dbReference>
<keyword evidence="7" id="KW-0418">Kinase</keyword>
<dbReference type="InterPro" id="IPR017441">
    <property type="entry name" value="Protein_kinase_ATP_BS"/>
</dbReference>
<dbReference type="SMART" id="SM00220">
    <property type="entry name" value="S_TKc"/>
    <property type="match status" value="1"/>
</dbReference>
<dbReference type="PROSITE" id="PS00678">
    <property type="entry name" value="WD_REPEATS_1"/>
    <property type="match status" value="1"/>
</dbReference>
<feature type="binding site" evidence="4">
    <location>
        <position position="77"/>
    </location>
    <ligand>
        <name>ATP</name>
        <dbReference type="ChEBI" id="CHEBI:30616"/>
    </ligand>
</feature>
<dbReference type="Proteomes" id="UP000054010">
    <property type="component" value="Unassembled WGS sequence"/>
</dbReference>
<dbReference type="InterPro" id="IPR020472">
    <property type="entry name" value="WD40_PAC1"/>
</dbReference>
<dbReference type="Gene3D" id="3.30.200.20">
    <property type="entry name" value="Phosphorylase Kinase, domain 1"/>
    <property type="match status" value="1"/>
</dbReference>
<dbReference type="HOGENOM" id="CLU_000288_135_4_0"/>